<dbReference type="SUPFAM" id="SSF47413">
    <property type="entry name" value="lambda repressor-like DNA-binding domains"/>
    <property type="match status" value="1"/>
</dbReference>
<dbReference type="InterPro" id="IPR001387">
    <property type="entry name" value="Cro/C1-type_HTH"/>
</dbReference>
<organism evidence="2 3">
    <name type="scientific">Modicisalibacter xianhensis</name>
    <dbReference type="NCBI Taxonomy" id="442341"/>
    <lineage>
        <taxon>Bacteria</taxon>
        <taxon>Pseudomonadati</taxon>
        <taxon>Pseudomonadota</taxon>
        <taxon>Gammaproteobacteria</taxon>
        <taxon>Oceanospirillales</taxon>
        <taxon>Halomonadaceae</taxon>
        <taxon>Modicisalibacter</taxon>
    </lineage>
</organism>
<dbReference type="GO" id="GO:0003677">
    <property type="term" value="F:DNA binding"/>
    <property type="evidence" value="ECO:0007669"/>
    <property type="project" value="UniProtKB-KW"/>
</dbReference>
<dbReference type="SMART" id="SM00530">
    <property type="entry name" value="HTH_XRE"/>
    <property type="match status" value="1"/>
</dbReference>
<dbReference type="CDD" id="cd00093">
    <property type="entry name" value="HTH_XRE"/>
    <property type="match status" value="1"/>
</dbReference>
<dbReference type="Gene3D" id="1.10.260.40">
    <property type="entry name" value="lambda repressor-like DNA-binding domains"/>
    <property type="match status" value="1"/>
</dbReference>
<evidence type="ECO:0000313" key="2">
    <source>
        <dbReference type="EMBL" id="TDX21650.1"/>
    </source>
</evidence>
<feature type="domain" description="HTH cro/C1-type" evidence="1">
    <location>
        <begin position="25"/>
        <end position="79"/>
    </location>
</feature>
<name>A0A4R8F7U4_9GAMM</name>
<dbReference type="Proteomes" id="UP000294489">
    <property type="component" value="Unassembled WGS sequence"/>
</dbReference>
<protein>
    <submittedName>
        <fullName evidence="2">DNA-binding XRE family transcriptional regulator</fullName>
    </submittedName>
</protein>
<comment type="caution">
    <text evidence="2">The sequence shown here is derived from an EMBL/GenBank/DDBJ whole genome shotgun (WGS) entry which is preliminary data.</text>
</comment>
<dbReference type="PROSITE" id="PS50943">
    <property type="entry name" value="HTH_CROC1"/>
    <property type="match status" value="1"/>
</dbReference>
<dbReference type="RefSeq" id="WP_134021440.1">
    <property type="nucleotide sequence ID" value="NZ_SOEC01000034.1"/>
</dbReference>
<dbReference type="AlphaFoldDB" id="A0A4R8F7U4"/>
<dbReference type="Pfam" id="PF01381">
    <property type="entry name" value="HTH_3"/>
    <property type="match status" value="1"/>
</dbReference>
<keyword evidence="2" id="KW-0238">DNA-binding</keyword>
<reference evidence="2 3" key="1">
    <citation type="submission" date="2019-03" db="EMBL/GenBank/DDBJ databases">
        <title>Freshwater and sediment microbial communities from various areas in North America, analyzing microbe dynamics in response to fracking.</title>
        <authorList>
            <person name="Lamendella R."/>
        </authorList>
    </citation>
    <scope>NUCLEOTIDE SEQUENCE [LARGE SCALE GENOMIC DNA]</scope>
    <source>
        <strain evidence="2 3">6_TX</strain>
    </source>
</reference>
<accession>A0A4R8F7U4</accession>
<proteinExistence type="predicted"/>
<evidence type="ECO:0000313" key="3">
    <source>
        <dbReference type="Proteomes" id="UP000294489"/>
    </source>
</evidence>
<dbReference type="InterPro" id="IPR010982">
    <property type="entry name" value="Lambda_DNA-bd_dom_sf"/>
</dbReference>
<evidence type="ECO:0000259" key="1">
    <source>
        <dbReference type="PROSITE" id="PS50943"/>
    </source>
</evidence>
<gene>
    <name evidence="2" type="ORF">DFO67_13418</name>
</gene>
<sequence>MSAANAVKQDESRERRLKDRIAALIKHTLDERDWSQATLARQAGIPRDNVSRYVRGISLPSSAHAHALARVMNTDVETLLGNTPTVNVTSVDVKLQPNGKYLLSLKKEFSAADLAKVLAAIEETDNHTT</sequence>
<dbReference type="EMBL" id="SOEC01000034">
    <property type="protein sequence ID" value="TDX21650.1"/>
    <property type="molecule type" value="Genomic_DNA"/>
</dbReference>